<evidence type="ECO:0000313" key="1">
    <source>
        <dbReference type="EMBL" id="JAD49320.1"/>
    </source>
</evidence>
<accession>A0A0A9AK46</accession>
<organism evidence="1">
    <name type="scientific">Arundo donax</name>
    <name type="common">Giant reed</name>
    <name type="synonym">Donax arundinaceus</name>
    <dbReference type="NCBI Taxonomy" id="35708"/>
    <lineage>
        <taxon>Eukaryota</taxon>
        <taxon>Viridiplantae</taxon>
        <taxon>Streptophyta</taxon>
        <taxon>Embryophyta</taxon>
        <taxon>Tracheophyta</taxon>
        <taxon>Spermatophyta</taxon>
        <taxon>Magnoliopsida</taxon>
        <taxon>Liliopsida</taxon>
        <taxon>Poales</taxon>
        <taxon>Poaceae</taxon>
        <taxon>PACMAD clade</taxon>
        <taxon>Arundinoideae</taxon>
        <taxon>Arundineae</taxon>
        <taxon>Arundo</taxon>
    </lineage>
</organism>
<reference evidence="1" key="1">
    <citation type="submission" date="2014-09" db="EMBL/GenBank/DDBJ databases">
        <authorList>
            <person name="Magalhaes I.L.F."/>
            <person name="Oliveira U."/>
            <person name="Santos F.R."/>
            <person name="Vidigal T.H.D.A."/>
            <person name="Brescovit A.D."/>
            <person name="Santos A.J."/>
        </authorList>
    </citation>
    <scope>NUCLEOTIDE SEQUENCE</scope>
    <source>
        <tissue evidence="1">Shoot tissue taken approximately 20 cm above the soil surface</tissue>
    </source>
</reference>
<reference evidence="1" key="2">
    <citation type="journal article" date="2015" name="Data Brief">
        <title>Shoot transcriptome of the giant reed, Arundo donax.</title>
        <authorList>
            <person name="Barrero R.A."/>
            <person name="Guerrero F.D."/>
            <person name="Moolhuijzen P."/>
            <person name="Goolsby J.A."/>
            <person name="Tidwell J."/>
            <person name="Bellgard S.E."/>
            <person name="Bellgard M.I."/>
        </authorList>
    </citation>
    <scope>NUCLEOTIDE SEQUENCE</scope>
    <source>
        <tissue evidence="1">Shoot tissue taken approximately 20 cm above the soil surface</tissue>
    </source>
</reference>
<dbReference type="EMBL" id="GBRH01248575">
    <property type="protein sequence ID" value="JAD49320.1"/>
    <property type="molecule type" value="Transcribed_RNA"/>
</dbReference>
<name>A0A0A9AK46_ARUDO</name>
<protein>
    <submittedName>
        <fullName evidence="1">Uncharacterized protein</fullName>
    </submittedName>
</protein>
<dbReference type="AlphaFoldDB" id="A0A0A9AK46"/>
<sequence>MLTKKIHMTAKLDPSVILKSVVERLSIKNKLQSN</sequence>
<proteinExistence type="predicted"/>